<keyword evidence="2" id="KW-0732">Signal</keyword>
<feature type="region of interest" description="Disordered" evidence="1">
    <location>
        <begin position="269"/>
        <end position="291"/>
    </location>
</feature>
<dbReference type="OrthoDB" id="6932378at2759"/>
<proteinExistence type="predicted"/>
<protein>
    <submittedName>
        <fullName evidence="3">Jg18791 protein</fullName>
    </submittedName>
</protein>
<comment type="caution">
    <text evidence="3">The sequence shown here is derived from an EMBL/GenBank/DDBJ whole genome shotgun (WGS) entry which is preliminary data.</text>
</comment>
<name>A0A8S4S3M4_9NEOP</name>
<gene>
    <name evidence="3" type="primary">jg18791</name>
    <name evidence="3" type="ORF">PAEG_LOCUS21931</name>
</gene>
<evidence type="ECO:0000256" key="1">
    <source>
        <dbReference type="SAM" id="MobiDB-lite"/>
    </source>
</evidence>
<feature type="chain" id="PRO_5035818988" evidence="2">
    <location>
        <begin position="23"/>
        <end position="291"/>
    </location>
</feature>
<organism evidence="3 4">
    <name type="scientific">Pararge aegeria aegeria</name>
    <dbReference type="NCBI Taxonomy" id="348720"/>
    <lineage>
        <taxon>Eukaryota</taxon>
        <taxon>Metazoa</taxon>
        <taxon>Ecdysozoa</taxon>
        <taxon>Arthropoda</taxon>
        <taxon>Hexapoda</taxon>
        <taxon>Insecta</taxon>
        <taxon>Pterygota</taxon>
        <taxon>Neoptera</taxon>
        <taxon>Endopterygota</taxon>
        <taxon>Lepidoptera</taxon>
        <taxon>Glossata</taxon>
        <taxon>Ditrysia</taxon>
        <taxon>Papilionoidea</taxon>
        <taxon>Nymphalidae</taxon>
        <taxon>Satyrinae</taxon>
        <taxon>Satyrini</taxon>
        <taxon>Parargina</taxon>
        <taxon>Pararge</taxon>
    </lineage>
</organism>
<keyword evidence="4" id="KW-1185">Reference proteome</keyword>
<dbReference type="AlphaFoldDB" id="A0A8S4S3M4"/>
<reference evidence="3" key="1">
    <citation type="submission" date="2022-03" db="EMBL/GenBank/DDBJ databases">
        <authorList>
            <person name="Lindestad O."/>
        </authorList>
    </citation>
    <scope>NUCLEOTIDE SEQUENCE</scope>
</reference>
<evidence type="ECO:0000256" key="2">
    <source>
        <dbReference type="SAM" id="SignalP"/>
    </source>
</evidence>
<dbReference type="EMBL" id="CAKXAJ010025998">
    <property type="protein sequence ID" value="CAH2249593.1"/>
    <property type="molecule type" value="Genomic_DNA"/>
</dbReference>
<evidence type="ECO:0000313" key="3">
    <source>
        <dbReference type="EMBL" id="CAH2249593.1"/>
    </source>
</evidence>
<sequence length="291" mass="32211">MERTCAFVFWVKFLTLIAQSEAGIPLNLRCSSRPGFSTFSRSAAPPYLEAEPYLSFLPSLPFPAQPDCSTECTPKPTIKTVVILHKCHNNDDTNVEIVITKGKKQTKDGKEVQDENDDDEASTQDVTIHQTTTTINQETNGEQKVNELQNKGDKKVEVTKQETTKLIGNKNDNNDQTIKKEIVYQTITNSYALPFDAGKVDKELPNKDDSNLEISKASKETLEGKLISYKYDSDKMADKNVTKDVVPNDEGTAEGSDIIAGGTIINDDITDADYVNADDEAEDENSSDDDK</sequence>
<accession>A0A8S4S3M4</accession>
<evidence type="ECO:0000313" key="4">
    <source>
        <dbReference type="Proteomes" id="UP000838756"/>
    </source>
</evidence>
<feature type="signal peptide" evidence="2">
    <location>
        <begin position="1"/>
        <end position="22"/>
    </location>
</feature>
<dbReference type="Proteomes" id="UP000838756">
    <property type="component" value="Unassembled WGS sequence"/>
</dbReference>
<feature type="region of interest" description="Disordered" evidence="1">
    <location>
        <begin position="103"/>
        <end position="125"/>
    </location>
</feature>